<comment type="subunit">
    <text evidence="2">Homodimer.</text>
</comment>
<dbReference type="PANTHER" id="PTHR47779:SF1">
    <property type="entry name" value="SYNTHASE (CCG-9), PUTATIVE (AFU_ORTHOLOGUE AFUA_3G12100)-RELATED"/>
    <property type="match status" value="1"/>
</dbReference>
<evidence type="ECO:0000256" key="6">
    <source>
        <dbReference type="ARBA" id="ARBA00023277"/>
    </source>
</evidence>
<keyword evidence="12" id="KW-1185">Reference proteome</keyword>
<evidence type="ECO:0000256" key="4">
    <source>
        <dbReference type="ARBA" id="ARBA00022676"/>
    </source>
</evidence>
<dbReference type="SUPFAM" id="SSF53756">
    <property type="entry name" value="UDP-Glycosyltransferase/glycogen phosphorylase"/>
    <property type="match status" value="1"/>
</dbReference>
<evidence type="ECO:0000256" key="1">
    <source>
        <dbReference type="ARBA" id="ARBA00009481"/>
    </source>
</evidence>
<keyword evidence="6" id="KW-0119">Carbohydrate metabolism</keyword>
<dbReference type="STRING" id="797209.GCA_000376445_02264"/>
<comment type="similarity">
    <text evidence="1">Belongs to the glycosyltransferase group 1 family. Glycosyltransferase 4 subfamily.</text>
</comment>
<dbReference type="GO" id="GO:0016757">
    <property type="term" value="F:glycosyltransferase activity"/>
    <property type="evidence" value="ECO:0007669"/>
    <property type="project" value="UniProtKB-KW"/>
</dbReference>
<evidence type="ECO:0000313" key="11">
    <source>
        <dbReference type="Proteomes" id="UP000003751"/>
    </source>
</evidence>
<gene>
    <name evidence="10" type="ORF">SAMN05444342_4132</name>
    <name evidence="9" type="ORF">ZOD2009_18135</name>
</gene>
<feature type="domain" description="Glycosyl transferase family 1" evidence="7">
    <location>
        <begin position="391"/>
        <end position="478"/>
    </location>
</feature>
<protein>
    <submittedName>
        <fullName evidence="9">Glycosyl transferase group 1</fullName>
    </submittedName>
    <submittedName>
        <fullName evidence="10">Trehalose synthase</fullName>
    </submittedName>
</protein>
<evidence type="ECO:0000259" key="8">
    <source>
        <dbReference type="Pfam" id="PF21269"/>
    </source>
</evidence>
<keyword evidence="3" id="KW-0313">Glucose metabolism</keyword>
<dbReference type="InterPro" id="IPR052078">
    <property type="entry name" value="Trehalose_Metab_GTase"/>
</dbReference>
<reference evidence="9 11" key="1">
    <citation type="journal article" date="2014" name="ISME J.">
        <title>Trehalose/2-sulfotrehalose biosynthesis and glycine-betaine uptake are widely spread mechanisms for osmoadaptation in the Halobacteriales.</title>
        <authorList>
            <person name="Youssef N.H."/>
            <person name="Savage-Ashlock K.N."/>
            <person name="McCully A.L."/>
            <person name="Luedtke B."/>
            <person name="Shaw E.I."/>
            <person name="Hoff W.D."/>
            <person name="Elshahed M.S."/>
        </authorList>
    </citation>
    <scope>NUCLEOTIDE SEQUENCE [LARGE SCALE GENOMIC DNA]</scope>
    <source>
        <strain evidence="9 11">DX253</strain>
    </source>
</reference>
<feature type="domain" description="Trehalose synthase N-terminal" evidence="8">
    <location>
        <begin position="47"/>
        <end position="198"/>
    </location>
</feature>
<dbReference type="Proteomes" id="UP000184203">
    <property type="component" value="Unassembled WGS sequence"/>
</dbReference>
<dbReference type="EMBL" id="AEMG01000022">
    <property type="protein sequence ID" value="EFW90639.1"/>
    <property type="molecule type" value="Genomic_DNA"/>
</dbReference>
<evidence type="ECO:0000313" key="9">
    <source>
        <dbReference type="EMBL" id="EFW90639.1"/>
    </source>
</evidence>
<evidence type="ECO:0000256" key="5">
    <source>
        <dbReference type="ARBA" id="ARBA00022679"/>
    </source>
</evidence>
<dbReference type="InterPro" id="IPR049438">
    <property type="entry name" value="TreT_GT1"/>
</dbReference>
<name>E7QXT8_HALPU</name>
<dbReference type="GO" id="GO:0006006">
    <property type="term" value="P:glucose metabolic process"/>
    <property type="evidence" value="ECO:0007669"/>
    <property type="project" value="UniProtKB-KW"/>
</dbReference>
<dbReference type="RefSeq" id="WP_007982221.1">
    <property type="nucleotide sequence ID" value="NZ_AEMG01000022.1"/>
</dbReference>
<accession>E7QXT8</accession>
<reference evidence="10" key="3">
    <citation type="submission" date="2016-11" db="EMBL/GenBank/DDBJ databases">
        <authorList>
            <person name="Jaros S."/>
            <person name="Januszkiewicz K."/>
            <person name="Wedrychowicz H."/>
        </authorList>
    </citation>
    <scope>NUCLEOTIDE SEQUENCE [LARGE SCALE GENOMIC DNA]</scope>
    <source>
        <strain evidence="10">DX253</strain>
    </source>
</reference>
<evidence type="ECO:0000256" key="3">
    <source>
        <dbReference type="ARBA" id="ARBA00022526"/>
    </source>
</evidence>
<keyword evidence="5 9" id="KW-0808">Transferase</keyword>
<dbReference type="PATRIC" id="fig|797209.4.peg.3550"/>
<reference evidence="12" key="2">
    <citation type="submission" date="2016-11" db="EMBL/GenBank/DDBJ databases">
        <authorList>
            <person name="Varghese N."/>
            <person name="Submissions S."/>
        </authorList>
    </citation>
    <scope>NUCLEOTIDE SEQUENCE [LARGE SCALE GENOMIC DNA]</scope>
    <source>
        <strain evidence="12">DX253</strain>
    </source>
</reference>
<dbReference type="eggNOG" id="arCOG01407">
    <property type="taxonomic scope" value="Archaea"/>
</dbReference>
<evidence type="ECO:0000313" key="12">
    <source>
        <dbReference type="Proteomes" id="UP000184203"/>
    </source>
</evidence>
<dbReference type="Proteomes" id="UP000003751">
    <property type="component" value="Unassembled WGS sequence"/>
</dbReference>
<dbReference type="InterPro" id="IPR001296">
    <property type="entry name" value="Glyco_trans_1"/>
</dbReference>
<organism evidence="9 11">
    <name type="scientific">Haladaptatus paucihalophilus DX253</name>
    <dbReference type="NCBI Taxonomy" id="797209"/>
    <lineage>
        <taxon>Archaea</taxon>
        <taxon>Methanobacteriati</taxon>
        <taxon>Methanobacteriota</taxon>
        <taxon>Stenosarchaea group</taxon>
        <taxon>Halobacteria</taxon>
        <taxon>Halobacteriales</taxon>
        <taxon>Haladaptataceae</taxon>
        <taxon>Haladaptatus</taxon>
    </lineage>
</organism>
<dbReference type="AlphaFoldDB" id="E7QXT8"/>
<proteinExistence type="inferred from homology"/>
<evidence type="ECO:0000313" key="10">
    <source>
        <dbReference type="EMBL" id="SHL56576.1"/>
    </source>
</evidence>
<keyword evidence="4" id="KW-0328">Glycosyltransferase</keyword>
<dbReference type="OrthoDB" id="132546at2157"/>
<evidence type="ECO:0000256" key="2">
    <source>
        <dbReference type="ARBA" id="ARBA00011738"/>
    </source>
</evidence>
<dbReference type="Pfam" id="PF21269">
    <property type="entry name" value="TreT_GT1"/>
    <property type="match status" value="1"/>
</dbReference>
<sequence length="502" mass="55300">MIRLIDIEVEHTIEEYATDTVLRDSVRTMQNAVTDDVAALDGRTVWMVNSTASGGGVAEMMPKLVGLFRALGIDAEWAVIDVDEPVFFEFTKGIHNLLHGAGDPDLVDHERSIYEATSRSVADELEDHIAPEDVLVVHDPQPLAAGSMVADALNVPAVWRCHIGSEEHSEKSRTAWEFLRPWIADYDRTVFTLPAYVPAFLETEADIIPPAIDPFSAKNRRLKPQEAATVLARADLIDTDHPVERFDQPARRLQADGTFAPATDPDDIGLLFRPTICQISRWDGLKGFVPLLRGFAELKRDVREDVDASVKTAANGGDDSTDSERSAAHRQRIEDARLLLVGPDPSSVADDPEGRQALENLEEEWLALDPEVRSDVAVVVMPPDQHDSALVINALQRCSSVVAQNSLQEGFGLTVTEAMWKRAVLMGADTGGISAQIRDGEDGRLVPDSGDPASVARTLDDVLGSPERWDDWSYSAQRHVTDTYLVFEQVTRWLDTLGELVD</sequence>
<dbReference type="EMBL" id="FRAN01000008">
    <property type="protein sequence ID" value="SHL56576.1"/>
    <property type="molecule type" value="Genomic_DNA"/>
</dbReference>
<dbReference type="Gene3D" id="3.40.50.2000">
    <property type="entry name" value="Glycogen Phosphorylase B"/>
    <property type="match status" value="2"/>
</dbReference>
<evidence type="ECO:0000259" key="7">
    <source>
        <dbReference type="Pfam" id="PF00534"/>
    </source>
</evidence>
<dbReference type="PANTHER" id="PTHR47779">
    <property type="entry name" value="SYNTHASE (CCG-9), PUTATIVE (AFU_ORTHOLOGUE AFUA_3G12100)-RELATED"/>
    <property type="match status" value="1"/>
</dbReference>
<dbReference type="Pfam" id="PF00534">
    <property type="entry name" value="Glycos_transf_1"/>
    <property type="match status" value="1"/>
</dbReference>